<dbReference type="EMBL" id="KX522650">
    <property type="protein sequence ID" value="ANU79628.1"/>
    <property type="molecule type" value="Genomic_DNA"/>
</dbReference>
<gene>
    <name evidence="1" type="ORF">SEA_CONBOY_25</name>
</gene>
<evidence type="ECO:0000313" key="2">
    <source>
        <dbReference type="Proteomes" id="UP000229327"/>
    </source>
</evidence>
<reference evidence="1 2" key="1">
    <citation type="submission" date="2016-07" db="EMBL/GenBank/DDBJ databases">
        <authorList>
            <person name="Conboy A.J."/>
            <person name="Conboy D.B."/>
            <person name="Dunbar D."/>
            <person name="Moy E.A."/>
            <person name="Schaff J.E."/>
            <person name="Dashiell C.L."/>
            <person name="Macialek J.A."/>
            <person name="Page S.T."/>
            <person name="Bradley K.W."/>
            <person name="Asai D.J."/>
            <person name="Bowman C.A."/>
            <person name="Russell D.A."/>
            <person name="Pope W.H."/>
            <person name="Jacobs-Sera D."/>
            <person name="Hendrix R.W."/>
            <person name="Hatfull G.F."/>
        </authorList>
    </citation>
    <scope>NUCLEOTIDE SEQUENCE [LARGE SCALE GENOMIC DNA]</scope>
</reference>
<dbReference type="Proteomes" id="UP000229327">
    <property type="component" value="Segment"/>
</dbReference>
<protein>
    <submittedName>
        <fullName evidence="1">Uncharacterized protein</fullName>
    </submittedName>
</protein>
<sequence>MKTLWSWLVLARVSRLVRDVRSGESADASHAAAEGLRLDVAEAISHACAPDGWNWPREDARLLVVLARDGRSVPVDSAPYGSVVETASGRLGLRTNGGLIESHGAALSVVPKEPGRWVRAWLIPGVSYFGRATT</sequence>
<accession>A0A1B1SFZ9</accession>
<name>A0A1B1SFZ9_9CAUD</name>
<evidence type="ECO:0000313" key="1">
    <source>
        <dbReference type="EMBL" id="ANU79628.1"/>
    </source>
</evidence>
<proteinExistence type="predicted"/>
<organism evidence="1 2">
    <name type="scientific">Arthrobacter phage Conboy</name>
    <dbReference type="NCBI Taxonomy" id="1873902"/>
    <lineage>
        <taxon>Viruses</taxon>
        <taxon>Duplodnaviria</taxon>
        <taxon>Heunggongvirae</taxon>
        <taxon>Uroviricota</taxon>
        <taxon>Caudoviricetes</taxon>
        <taxon>Klausavirus</taxon>
        <taxon>Klausavirus princesstrina</taxon>
    </lineage>
</organism>